<dbReference type="PROSITE" id="PS51257">
    <property type="entry name" value="PROKAR_LIPOPROTEIN"/>
    <property type="match status" value="1"/>
</dbReference>
<sequence length="157" mass="17200">MKRLTRRHALQFGSVALGAAVAGCSSLGVGASEPTRLTGIRVENRDPTARTVHVLLLDGDDPVYWDSVAADAYSTDRDRGDVTEFEGVPTELGAVVVYAWRDDQPRDEWERFDFGSDDSSCFELVVGIGYTVDDERGEITILQTDEYTTANECASES</sequence>
<dbReference type="PROSITE" id="PS51318">
    <property type="entry name" value="TAT"/>
    <property type="match status" value="1"/>
</dbReference>
<gene>
    <name evidence="1" type="ORF">C446_06735</name>
</gene>
<organism evidence="1 2">
    <name type="scientific">Halobiforma nitratireducens JCM 10879</name>
    <dbReference type="NCBI Taxonomy" id="1227454"/>
    <lineage>
        <taxon>Archaea</taxon>
        <taxon>Methanobacteriati</taxon>
        <taxon>Methanobacteriota</taxon>
        <taxon>Stenosarchaea group</taxon>
        <taxon>Halobacteria</taxon>
        <taxon>Halobacteriales</taxon>
        <taxon>Natrialbaceae</taxon>
        <taxon>Halobiforma</taxon>
    </lineage>
</organism>
<proteinExistence type="predicted"/>
<evidence type="ECO:0000313" key="2">
    <source>
        <dbReference type="Proteomes" id="UP000011607"/>
    </source>
</evidence>
<dbReference type="Proteomes" id="UP000011607">
    <property type="component" value="Unassembled WGS sequence"/>
</dbReference>
<accession>M0M4W2</accession>
<name>M0M4W2_9EURY</name>
<evidence type="ECO:0000313" key="1">
    <source>
        <dbReference type="EMBL" id="EMA40852.1"/>
    </source>
</evidence>
<dbReference type="InterPro" id="IPR006311">
    <property type="entry name" value="TAT_signal"/>
</dbReference>
<dbReference type="AlphaFoldDB" id="M0M4W2"/>
<comment type="caution">
    <text evidence="1">The sequence shown here is derived from an EMBL/GenBank/DDBJ whole genome shotgun (WGS) entry which is preliminary data.</text>
</comment>
<dbReference type="eggNOG" id="ENOG502N5XC">
    <property type="taxonomic scope" value="Archaea"/>
</dbReference>
<keyword evidence="2" id="KW-1185">Reference proteome</keyword>
<dbReference type="EMBL" id="AOMA01000070">
    <property type="protein sequence ID" value="EMA40852.1"/>
    <property type="molecule type" value="Genomic_DNA"/>
</dbReference>
<reference evidence="1 2" key="1">
    <citation type="journal article" date="2014" name="PLoS Genet.">
        <title>Phylogenetically driven sequencing of extremely halophilic archaea reveals strategies for static and dynamic osmo-response.</title>
        <authorList>
            <person name="Becker E.A."/>
            <person name="Seitzer P.M."/>
            <person name="Tritt A."/>
            <person name="Larsen D."/>
            <person name="Krusor M."/>
            <person name="Yao A.I."/>
            <person name="Wu D."/>
            <person name="Madern D."/>
            <person name="Eisen J.A."/>
            <person name="Darling A.E."/>
            <person name="Facciotti M.T."/>
        </authorList>
    </citation>
    <scope>NUCLEOTIDE SEQUENCE [LARGE SCALE GENOMIC DNA]</scope>
    <source>
        <strain evidence="1 2">JCM 10879</strain>
    </source>
</reference>
<protein>
    <submittedName>
        <fullName evidence="1">Uncharacterized protein</fullName>
    </submittedName>
</protein>